<dbReference type="VEuPathDB" id="TrichDB:TVAG_395440"/>
<name>A2F1D3_TRIV3</name>
<dbReference type="EMBL" id="DS113572">
    <property type="protein sequence ID" value="EAY01297.1"/>
    <property type="molecule type" value="Genomic_DNA"/>
</dbReference>
<accession>A2F1D3</accession>
<dbReference type="RefSeq" id="XP_001330165.1">
    <property type="nucleotide sequence ID" value="XM_001330130.1"/>
</dbReference>
<protein>
    <submittedName>
        <fullName evidence="2">Uncharacterized protein</fullName>
    </submittedName>
</protein>
<dbReference type="InParanoid" id="A2F1D3"/>
<reference evidence="2" key="2">
    <citation type="journal article" date="2007" name="Science">
        <title>Draft genome sequence of the sexually transmitted pathogen Trichomonas vaginalis.</title>
        <authorList>
            <person name="Carlton J.M."/>
            <person name="Hirt R.P."/>
            <person name="Silva J.C."/>
            <person name="Delcher A.L."/>
            <person name="Schatz M."/>
            <person name="Zhao Q."/>
            <person name="Wortman J.R."/>
            <person name="Bidwell S.L."/>
            <person name="Alsmark U.C.M."/>
            <person name="Besteiro S."/>
            <person name="Sicheritz-Ponten T."/>
            <person name="Noel C.J."/>
            <person name="Dacks J.B."/>
            <person name="Foster P.G."/>
            <person name="Simillion C."/>
            <person name="Van de Peer Y."/>
            <person name="Miranda-Saavedra D."/>
            <person name="Barton G.J."/>
            <person name="Westrop G.D."/>
            <person name="Mueller S."/>
            <person name="Dessi D."/>
            <person name="Fiori P.L."/>
            <person name="Ren Q."/>
            <person name="Paulsen I."/>
            <person name="Zhang H."/>
            <person name="Bastida-Corcuera F.D."/>
            <person name="Simoes-Barbosa A."/>
            <person name="Brown M.T."/>
            <person name="Hayes R.D."/>
            <person name="Mukherjee M."/>
            <person name="Okumura C.Y."/>
            <person name="Schneider R."/>
            <person name="Smith A.J."/>
            <person name="Vanacova S."/>
            <person name="Villalvazo M."/>
            <person name="Haas B.J."/>
            <person name="Pertea M."/>
            <person name="Feldblyum T.V."/>
            <person name="Utterback T.R."/>
            <person name="Shu C.L."/>
            <person name="Osoegawa K."/>
            <person name="de Jong P.J."/>
            <person name="Hrdy I."/>
            <person name="Horvathova L."/>
            <person name="Zubacova Z."/>
            <person name="Dolezal P."/>
            <person name="Malik S.B."/>
            <person name="Logsdon J.M. Jr."/>
            <person name="Henze K."/>
            <person name="Gupta A."/>
            <person name="Wang C.C."/>
            <person name="Dunne R.L."/>
            <person name="Upcroft J.A."/>
            <person name="Upcroft P."/>
            <person name="White O."/>
            <person name="Salzberg S.L."/>
            <person name="Tang P."/>
            <person name="Chiu C.-H."/>
            <person name="Lee Y.-S."/>
            <person name="Embley T.M."/>
            <person name="Coombs G.H."/>
            <person name="Mottram J.C."/>
            <person name="Tachezy J."/>
            <person name="Fraser-Liggett C.M."/>
            <person name="Johnson P.J."/>
        </authorList>
    </citation>
    <scope>NUCLEOTIDE SEQUENCE [LARGE SCALE GENOMIC DNA]</scope>
    <source>
        <strain evidence="2">G3</strain>
    </source>
</reference>
<feature type="region of interest" description="Disordered" evidence="1">
    <location>
        <begin position="193"/>
        <end position="236"/>
    </location>
</feature>
<dbReference type="KEGG" id="tva:4759123"/>
<reference evidence="2" key="1">
    <citation type="submission" date="2006-10" db="EMBL/GenBank/DDBJ databases">
        <authorList>
            <person name="Amadeo P."/>
            <person name="Zhao Q."/>
            <person name="Wortman J."/>
            <person name="Fraser-Liggett C."/>
            <person name="Carlton J."/>
        </authorList>
    </citation>
    <scope>NUCLEOTIDE SEQUENCE</scope>
    <source>
        <strain evidence="2">G3</strain>
    </source>
</reference>
<organism evidence="2 3">
    <name type="scientific">Trichomonas vaginalis (strain ATCC PRA-98 / G3)</name>
    <dbReference type="NCBI Taxonomy" id="412133"/>
    <lineage>
        <taxon>Eukaryota</taxon>
        <taxon>Metamonada</taxon>
        <taxon>Parabasalia</taxon>
        <taxon>Trichomonadida</taxon>
        <taxon>Trichomonadidae</taxon>
        <taxon>Trichomonas</taxon>
    </lineage>
</organism>
<dbReference type="Proteomes" id="UP000001542">
    <property type="component" value="Unassembled WGS sequence"/>
</dbReference>
<proteinExistence type="predicted"/>
<gene>
    <name evidence="2" type="ORF">TVAG_395440</name>
</gene>
<dbReference type="AlphaFoldDB" id="A2F1D3"/>
<evidence type="ECO:0000313" key="2">
    <source>
        <dbReference type="EMBL" id="EAY01297.1"/>
    </source>
</evidence>
<evidence type="ECO:0000313" key="3">
    <source>
        <dbReference type="Proteomes" id="UP000001542"/>
    </source>
</evidence>
<dbReference type="VEuPathDB" id="TrichDB:TVAGG3_0075570"/>
<keyword evidence="3" id="KW-1185">Reference proteome</keyword>
<evidence type="ECO:0000256" key="1">
    <source>
        <dbReference type="SAM" id="MobiDB-lite"/>
    </source>
</evidence>
<sequence length="236" mass="26409">METIIADLENNIHKLEAIEKDIAENPFNPVKQQELLTSEMNALKDKVLNLSKVCLTDINKTIEEYDKMTKDITAMEGSLKYVKEKFGSDVIVKGFLPPPFEPEKDSEQENNMPKIELPTGDYVLNFSALDQIGQTVDCVANNIEGMPLIREIPPDRKEQLLWSRNEDYFVEQRTGPTYDPAMSTFVQNYGIEPSLYPTEPDADRSTTQGEIEHALNASAAEDGSLLAQAPPAAEVD</sequence>